<protein>
    <submittedName>
        <fullName evidence="2">Uncharacterized protein</fullName>
    </submittedName>
</protein>
<keyword evidence="1" id="KW-0472">Membrane</keyword>
<gene>
    <name evidence="2" type="ORF">V1478_003783</name>
</gene>
<dbReference type="Proteomes" id="UP001607302">
    <property type="component" value="Unassembled WGS sequence"/>
</dbReference>
<comment type="caution">
    <text evidence="2">The sequence shown here is derived from an EMBL/GenBank/DDBJ whole genome shotgun (WGS) entry which is preliminary data.</text>
</comment>
<sequence>MIDAICSNGLHVYRMLCSVASNSEFAVNLFLTVVLMKFLEPAVYYTAKHIKFQRIWKNSEIREIQFRNYYNCCPKIFPKFKFYRNFIIKIRLLNFSRHIAYIKIDLEDLISQIISMGVFSSEMSLNET</sequence>
<proteinExistence type="predicted"/>
<dbReference type="AlphaFoldDB" id="A0ABD2BN56"/>
<feature type="transmembrane region" description="Helical" evidence="1">
    <location>
        <begin position="25"/>
        <end position="47"/>
    </location>
</feature>
<evidence type="ECO:0000256" key="1">
    <source>
        <dbReference type="SAM" id="Phobius"/>
    </source>
</evidence>
<accession>A0ABD2BN56</accession>
<keyword evidence="1" id="KW-1133">Transmembrane helix</keyword>
<organism evidence="2 3">
    <name type="scientific">Vespula squamosa</name>
    <name type="common">Southern yellow jacket</name>
    <name type="synonym">Wasp</name>
    <dbReference type="NCBI Taxonomy" id="30214"/>
    <lineage>
        <taxon>Eukaryota</taxon>
        <taxon>Metazoa</taxon>
        <taxon>Ecdysozoa</taxon>
        <taxon>Arthropoda</taxon>
        <taxon>Hexapoda</taxon>
        <taxon>Insecta</taxon>
        <taxon>Pterygota</taxon>
        <taxon>Neoptera</taxon>
        <taxon>Endopterygota</taxon>
        <taxon>Hymenoptera</taxon>
        <taxon>Apocrita</taxon>
        <taxon>Aculeata</taxon>
        <taxon>Vespoidea</taxon>
        <taxon>Vespidae</taxon>
        <taxon>Vespinae</taxon>
        <taxon>Vespula</taxon>
    </lineage>
</organism>
<dbReference type="EMBL" id="JAUDFV010000074">
    <property type="protein sequence ID" value="KAL2734085.1"/>
    <property type="molecule type" value="Genomic_DNA"/>
</dbReference>
<reference evidence="2 3" key="1">
    <citation type="journal article" date="2024" name="Ann. Entomol. Soc. Am.">
        <title>Genomic analyses of the southern and eastern yellowjacket wasps (Hymenoptera: Vespidae) reveal evolutionary signatures of social life.</title>
        <authorList>
            <person name="Catto M.A."/>
            <person name="Caine P.B."/>
            <person name="Orr S.E."/>
            <person name="Hunt B.G."/>
            <person name="Goodisman M.A.D."/>
        </authorList>
    </citation>
    <scope>NUCLEOTIDE SEQUENCE [LARGE SCALE GENOMIC DNA]</scope>
    <source>
        <strain evidence="2">233</strain>
        <tissue evidence="2">Head and thorax</tissue>
    </source>
</reference>
<evidence type="ECO:0000313" key="3">
    <source>
        <dbReference type="Proteomes" id="UP001607302"/>
    </source>
</evidence>
<keyword evidence="1" id="KW-0812">Transmembrane</keyword>
<keyword evidence="3" id="KW-1185">Reference proteome</keyword>
<name>A0ABD2BN56_VESSQ</name>
<evidence type="ECO:0000313" key="2">
    <source>
        <dbReference type="EMBL" id="KAL2734085.1"/>
    </source>
</evidence>